<evidence type="ECO:0000313" key="1">
    <source>
        <dbReference type="EMBL" id="OIN61032.1"/>
    </source>
</evidence>
<dbReference type="Proteomes" id="UP000181790">
    <property type="component" value="Unassembled WGS sequence"/>
</dbReference>
<sequence length="135" mass="15318">MRPEFVRSITQLAGFVFTLGLMSAAPTQSTEVWVAADPNTRSITRMEFSGNRSRVRIMAACSPTDCDWGTVSVRNLDPKGVNSPGEGQPYELVVDQSIARREIRLNVQQEMTYFMRTVYKDRRPSKESQGTLRRQ</sequence>
<gene>
    <name evidence="1" type="ORF">BLX24_02845</name>
</gene>
<dbReference type="AlphaFoldDB" id="A0A1S2VQJ5"/>
<comment type="caution">
    <text evidence="1">The sequence shown here is derived from an EMBL/GenBank/DDBJ whole genome shotgun (WGS) entry which is preliminary data.</text>
</comment>
<dbReference type="EMBL" id="MORL01000001">
    <property type="protein sequence ID" value="OIN61032.1"/>
    <property type="molecule type" value="Genomic_DNA"/>
</dbReference>
<evidence type="ECO:0000313" key="2">
    <source>
        <dbReference type="Proteomes" id="UP000181790"/>
    </source>
</evidence>
<accession>A0A1S2VQJ5</accession>
<protein>
    <submittedName>
        <fullName evidence="1">Uncharacterized protein</fullName>
    </submittedName>
</protein>
<name>A0A1S2VQJ5_9BACT</name>
<proteinExistence type="predicted"/>
<dbReference type="RefSeq" id="WP_071501537.1">
    <property type="nucleotide sequence ID" value="NZ_MORL01000001.1"/>
</dbReference>
<organism evidence="1 2">
    <name type="scientific">Arsenicibacter rosenii</name>
    <dbReference type="NCBI Taxonomy" id="1750698"/>
    <lineage>
        <taxon>Bacteria</taxon>
        <taxon>Pseudomonadati</taxon>
        <taxon>Bacteroidota</taxon>
        <taxon>Cytophagia</taxon>
        <taxon>Cytophagales</taxon>
        <taxon>Spirosomataceae</taxon>
        <taxon>Arsenicibacter</taxon>
    </lineage>
</organism>
<dbReference type="OrthoDB" id="1443259at2"/>
<keyword evidence="2" id="KW-1185">Reference proteome</keyword>
<reference evidence="1 2" key="1">
    <citation type="submission" date="2016-10" db="EMBL/GenBank/DDBJ databases">
        <title>Arsenicibacter rosenii gen. nov., sp. nov., an efficient arsenic-methylating bacterium isolated from an arsenic-contaminated paddy soil.</title>
        <authorList>
            <person name="Huang K."/>
        </authorList>
    </citation>
    <scope>NUCLEOTIDE SEQUENCE [LARGE SCALE GENOMIC DNA]</scope>
    <source>
        <strain evidence="1 2">SM-1</strain>
    </source>
</reference>